<dbReference type="PANTHER" id="PTHR34408">
    <property type="entry name" value="FAMILY PROTEIN, PUTATIVE-RELATED"/>
    <property type="match status" value="1"/>
</dbReference>
<dbReference type="Pfam" id="PF06347">
    <property type="entry name" value="SH3_4"/>
    <property type="match status" value="1"/>
</dbReference>
<organism evidence="2 3">
    <name type="scientific">Comamonas flocculans</name>
    <dbReference type="NCBI Taxonomy" id="2597701"/>
    <lineage>
        <taxon>Bacteria</taxon>
        <taxon>Pseudomonadati</taxon>
        <taxon>Pseudomonadota</taxon>
        <taxon>Betaproteobacteria</taxon>
        <taxon>Burkholderiales</taxon>
        <taxon>Comamonadaceae</taxon>
        <taxon>Comamonas</taxon>
    </lineage>
</organism>
<evidence type="ECO:0000259" key="1">
    <source>
        <dbReference type="PROSITE" id="PS51781"/>
    </source>
</evidence>
<name>A0A5B8S0K0_9BURK</name>
<dbReference type="PANTHER" id="PTHR34408:SF1">
    <property type="entry name" value="GLYCOSYL HYDROLASE FAMILY 19 DOMAIN-CONTAINING PROTEIN HI_1415"/>
    <property type="match status" value="1"/>
</dbReference>
<dbReference type="InterPro" id="IPR003646">
    <property type="entry name" value="SH3-like_bac-type"/>
</dbReference>
<dbReference type="SMART" id="SM00287">
    <property type="entry name" value="SH3b"/>
    <property type="match status" value="2"/>
</dbReference>
<dbReference type="InterPro" id="IPR052354">
    <property type="entry name" value="Cell_Wall_Dynamics_Protein"/>
</dbReference>
<evidence type="ECO:0000313" key="3">
    <source>
        <dbReference type="Proteomes" id="UP000321199"/>
    </source>
</evidence>
<dbReference type="Proteomes" id="UP000321199">
    <property type="component" value="Chromosome"/>
</dbReference>
<dbReference type="EMBL" id="CP042344">
    <property type="protein sequence ID" value="QEA14612.1"/>
    <property type="molecule type" value="Genomic_DNA"/>
</dbReference>
<dbReference type="AlphaFoldDB" id="A0A5B8S0K0"/>
<feature type="domain" description="SH3b" evidence="1">
    <location>
        <begin position="75"/>
        <end position="137"/>
    </location>
</feature>
<dbReference type="InterPro" id="IPR010466">
    <property type="entry name" value="DUF1058"/>
</dbReference>
<reference evidence="2 3" key="1">
    <citation type="submission" date="2019-07" db="EMBL/GenBank/DDBJ databases">
        <title>Complete genome sequence of Comamonas sp. NLF 7-7 isolated from livestock.</title>
        <authorList>
            <person name="Kim D.H."/>
            <person name="Kim J.G."/>
        </authorList>
    </citation>
    <scope>NUCLEOTIDE SEQUENCE [LARGE SCALE GENOMIC DNA]</scope>
    <source>
        <strain evidence="2 3">NLF 7-7</strain>
    </source>
</reference>
<proteinExistence type="predicted"/>
<dbReference type="KEGG" id="cof:FOZ74_14605"/>
<dbReference type="RefSeq" id="WP_146914222.1">
    <property type="nucleotide sequence ID" value="NZ_CP042344.1"/>
</dbReference>
<dbReference type="PROSITE" id="PS51781">
    <property type="entry name" value="SH3B"/>
    <property type="match status" value="1"/>
</dbReference>
<accession>A0A5B8S0K0</accession>
<keyword evidence="3" id="KW-1185">Reference proteome</keyword>
<dbReference type="Pfam" id="PF08239">
    <property type="entry name" value="SH3_3"/>
    <property type="match status" value="1"/>
</dbReference>
<evidence type="ECO:0000313" key="2">
    <source>
        <dbReference type="EMBL" id="QEA14612.1"/>
    </source>
</evidence>
<protein>
    <submittedName>
        <fullName evidence="2">SH3 domain-containing protein</fullName>
    </submittedName>
</protein>
<gene>
    <name evidence="2" type="ORF">FOZ74_14605</name>
</gene>
<dbReference type="Gene3D" id="2.30.30.40">
    <property type="entry name" value="SH3 Domains"/>
    <property type="match status" value="2"/>
</dbReference>
<sequence>MLGAATPLAAQAAEFVSIKGNAVNVRAQPSTRAPVQWELDQGYPLRVQQKKGRWLKVADFEATLGWVYAPLTEHTPHRIVTASRARLRAGPGTGQRILATLAGNEIVRTLTTRGGWVQVQRSNGQRGWVAKRLTWGW</sequence>
<dbReference type="OrthoDB" id="5297720at2"/>